<comment type="caution">
    <text evidence="2">The sequence shown here is derived from an EMBL/GenBank/DDBJ whole genome shotgun (WGS) entry which is preliminary data.</text>
</comment>
<evidence type="ECO:0000313" key="2">
    <source>
        <dbReference type="EMBL" id="PJE50392.1"/>
    </source>
</evidence>
<feature type="coiled-coil region" evidence="1">
    <location>
        <begin position="8"/>
        <end position="35"/>
    </location>
</feature>
<dbReference type="AlphaFoldDB" id="A0A2J0Q6G2"/>
<dbReference type="EMBL" id="PCXQ01000007">
    <property type="protein sequence ID" value="PJE50392.1"/>
    <property type="molecule type" value="Genomic_DNA"/>
</dbReference>
<organism evidence="2 3">
    <name type="scientific">Candidatus Yanofskybacteria bacterium CG10_big_fil_rev_8_21_14_0_10_36_16</name>
    <dbReference type="NCBI Taxonomy" id="1975096"/>
    <lineage>
        <taxon>Bacteria</taxon>
        <taxon>Candidatus Yanofskyibacteriota</taxon>
    </lineage>
</organism>
<gene>
    <name evidence="2" type="ORF">COV29_04460</name>
</gene>
<reference evidence="2 3" key="1">
    <citation type="submission" date="2017-09" db="EMBL/GenBank/DDBJ databases">
        <title>Depth-based differentiation of microbial function through sediment-hosted aquifers and enrichment of novel symbionts in the deep terrestrial subsurface.</title>
        <authorList>
            <person name="Probst A.J."/>
            <person name="Ladd B."/>
            <person name="Jarett J.K."/>
            <person name="Geller-Mcgrath D.E."/>
            <person name="Sieber C.M."/>
            <person name="Emerson J.B."/>
            <person name="Anantharaman K."/>
            <person name="Thomas B.C."/>
            <person name="Malmstrom R."/>
            <person name="Stieglmeier M."/>
            <person name="Klingl A."/>
            <person name="Woyke T."/>
            <person name="Ryan C.M."/>
            <person name="Banfield J.F."/>
        </authorList>
    </citation>
    <scope>NUCLEOTIDE SEQUENCE [LARGE SCALE GENOMIC DNA]</scope>
    <source>
        <strain evidence="2">CG10_big_fil_rev_8_21_14_0_10_36_16</strain>
    </source>
</reference>
<evidence type="ECO:0000256" key="1">
    <source>
        <dbReference type="SAM" id="Coils"/>
    </source>
</evidence>
<dbReference type="Proteomes" id="UP000228496">
    <property type="component" value="Unassembled WGS sequence"/>
</dbReference>
<sequence length="90" mass="10792">MKKINFDLSKTKEIIKKQEDKDKKLRQEFKKIINELFPDIKKPLQYVKDFYSKNEKLYILTTNKSFSNELLLVKETIIDQIKGVKDLVIK</sequence>
<evidence type="ECO:0000313" key="3">
    <source>
        <dbReference type="Proteomes" id="UP000228496"/>
    </source>
</evidence>
<protein>
    <submittedName>
        <fullName evidence="2">Uncharacterized protein</fullName>
    </submittedName>
</protein>
<proteinExistence type="predicted"/>
<name>A0A2J0Q6G2_9BACT</name>
<keyword evidence="1" id="KW-0175">Coiled coil</keyword>
<accession>A0A2J0Q6G2</accession>